<keyword evidence="2" id="KW-1185">Reference proteome</keyword>
<dbReference type="AlphaFoldDB" id="A0A9D3UXF7"/>
<evidence type="ECO:0000313" key="1">
    <source>
        <dbReference type="EMBL" id="KAH1064085.1"/>
    </source>
</evidence>
<organism evidence="1 2">
    <name type="scientific">Gossypium stocksii</name>
    <dbReference type="NCBI Taxonomy" id="47602"/>
    <lineage>
        <taxon>Eukaryota</taxon>
        <taxon>Viridiplantae</taxon>
        <taxon>Streptophyta</taxon>
        <taxon>Embryophyta</taxon>
        <taxon>Tracheophyta</taxon>
        <taxon>Spermatophyta</taxon>
        <taxon>Magnoliopsida</taxon>
        <taxon>eudicotyledons</taxon>
        <taxon>Gunneridae</taxon>
        <taxon>Pentapetalae</taxon>
        <taxon>rosids</taxon>
        <taxon>malvids</taxon>
        <taxon>Malvales</taxon>
        <taxon>Malvaceae</taxon>
        <taxon>Malvoideae</taxon>
        <taxon>Gossypium</taxon>
    </lineage>
</organism>
<dbReference type="OrthoDB" id="1288219at2759"/>
<dbReference type="EMBL" id="JAIQCV010000009">
    <property type="protein sequence ID" value="KAH1064085.1"/>
    <property type="molecule type" value="Genomic_DNA"/>
</dbReference>
<protein>
    <recommendedName>
        <fullName evidence="3">DUF4219 domain-containing protein</fullName>
    </recommendedName>
</protein>
<sequence length="97" mass="11490">MEIKNHKVSTMEEVCLMTFDQNTTMLGECHSTTRPPLFNGDNYFCWKTRMKLFIQANDYKVWRVIINGQNNPIKRESNSIIVLKDEDDWDQDDIKMA</sequence>
<proteinExistence type="predicted"/>
<evidence type="ECO:0000313" key="2">
    <source>
        <dbReference type="Proteomes" id="UP000828251"/>
    </source>
</evidence>
<evidence type="ECO:0008006" key="3">
    <source>
        <dbReference type="Google" id="ProtNLM"/>
    </source>
</evidence>
<comment type="caution">
    <text evidence="1">The sequence shown here is derived from an EMBL/GenBank/DDBJ whole genome shotgun (WGS) entry which is preliminary data.</text>
</comment>
<reference evidence="1 2" key="1">
    <citation type="journal article" date="2021" name="Plant Biotechnol. J.">
        <title>Multi-omics assisted identification of the key and species-specific regulatory components of drought-tolerant mechanisms in Gossypium stocksii.</title>
        <authorList>
            <person name="Yu D."/>
            <person name="Ke L."/>
            <person name="Zhang D."/>
            <person name="Wu Y."/>
            <person name="Sun Y."/>
            <person name="Mei J."/>
            <person name="Sun J."/>
            <person name="Sun Y."/>
        </authorList>
    </citation>
    <scope>NUCLEOTIDE SEQUENCE [LARGE SCALE GENOMIC DNA]</scope>
    <source>
        <strain evidence="2">cv. E1</strain>
        <tissue evidence="1">Leaf</tissue>
    </source>
</reference>
<name>A0A9D3UXF7_9ROSI</name>
<accession>A0A9D3UXF7</accession>
<gene>
    <name evidence="1" type="ORF">J1N35_029072</name>
</gene>
<dbReference type="Proteomes" id="UP000828251">
    <property type="component" value="Unassembled WGS sequence"/>
</dbReference>